<feature type="transmembrane region" description="Helical" evidence="7">
    <location>
        <begin position="3837"/>
        <end position="3855"/>
    </location>
</feature>
<organism evidence="11 12">
    <name type="scientific">Georgenia deserti</name>
    <dbReference type="NCBI Taxonomy" id="2093781"/>
    <lineage>
        <taxon>Bacteria</taxon>
        <taxon>Bacillati</taxon>
        <taxon>Actinomycetota</taxon>
        <taxon>Actinomycetes</taxon>
        <taxon>Micrococcales</taxon>
        <taxon>Bogoriellaceae</taxon>
        <taxon>Georgenia</taxon>
    </lineage>
</organism>
<evidence type="ECO:0000256" key="1">
    <source>
        <dbReference type="ARBA" id="ARBA00022512"/>
    </source>
</evidence>
<accession>A0ABW4L066</accession>
<proteinExistence type="predicted"/>
<dbReference type="Gene3D" id="2.60.40.10">
    <property type="entry name" value="Immunoglobulins"/>
    <property type="match status" value="38"/>
</dbReference>
<dbReference type="EMBL" id="JBHUEE010000001">
    <property type="protein sequence ID" value="MFD1716447.1"/>
    <property type="molecule type" value="Genomic_DNA"/>
</dbReference>
<dbReference type="Proteomes" id="UP001597277">
    <property type="component" value="Unassembled WGS sequence"/>
</dbReference>
<dbReference type="InterPro" id="IPR051846">
    <property type="entry name" value="SH2_domain_adapters"/>
</dbReference>
<evidence type="ECO:0000256" key="2">
    <source>
        <dbReference type="ARBA" id="ARBA00022525"/>
    </source>
</evidence>
<dbReference type="InterPro" id="IPR047900">
    <property type="entry name" value="Choice_anch_G"/>
</dbReference>
<feature type="signal peptide" evidence="8">
    <location>
        <begin position="1"/>
        <end position="35"/>
    </location>
</feature>
<feature type="chain" id="PRO_5045772550" evidence="8">
    <location>
        <begin position="36"/>
        <end position="3862"/>
    </location>
</feature>
<evidence type="ECO:0000256" key="3">
    <source>
        <dbReference type="ARBA" id="ARBA00022729"/>
    </source>
</evidence>
<dbReference type="InterPro" id="IPR013783">
    <property type="entry name" value="Ig-like_fold"/>
</dbReference>
<dbReference type="PANTHER" id="PTHR15127">
    <property type="entry name" value="HEAVYWEIGHT, ISOFORM A"/>
    <property type="match status" value="1"/>
</dbReference>
<dbReference type="NCBIfam" id="TIGR01167">
    <property type="entry name" value="LPXTG_anchor"/>
    <property type="match status" value="1"/>
</dbReference>
<evidence type="ECO:0000256" key="6">
    <source>
        <dbReference type="SAM" id="MobiDB-lite"/>
    </source>
</evidence>
<dbReference type="NCBIfam" id="NF033766">
    <property type="entry name" value="choice_anch_G"/>
    <property type="match status" value="1"/>
</dbReference>
<feature type="domain" description="Cadherin" evidence="9">
    <location>
        <begin position="2724"/>
        <end position="2896"/>
    </location>
</feature>
<dbReference type="PROSITE" id="PS50268">
    <property type="entry name" value="CADHERIN_2"/>
    <property type="match status" value="9"/>
</dbReference>
<evidence type="ECO:0000256" key="5">
    <source>
        <dbReference type="ARBA" id="ARBA00023088"/>
    </source>
</evidence>
<evidence type="ECO:0000259" key="9">
    <source>
        <dbReference type="PROSITE" id="PS50268"/>
    </source>
</evidence>
<name>A0ABW4L066_9MICO</name>
<dbReference type="InterPro" id="IPR019931">
    <property type="entry name" value="LPXTG_anchor"/>
</dbReference>
<keyword evidence="2" id="KW-0964">Secreted</keyword>
<feature type="region of interest" description="Disordered" evidence="6">
    <location>
        <begin position="3802"/>
        <end position="3833"/>
    </location>
</feature>
<feature type="domain" description="Cadherin" evidence="9">
    <location>
        <begin position="3216"/>
        <end position="3388"/>
    </location>
</feature>
<feature type="domain" description="Cadherin" evidence="9">
    <location>
        <begin position="2958"/>
        <end position="3141"/>
    </location>
</feature>
<keyword evidence="12" id="KW-1185">Reference proteome</keyword>
<sequence length="3862" mass="390931">MWRSKRHHGGRRRAAVGTVATAALAGAFLAPPASALDSDQSEAIAEFLAVEALSTELASLVGAESGYPSDPTVNSSTIDAALLSELIGVGVSLPGLPLIGDGSGPALLDLGPGAGAGVLNDYAYAPDPYHATASSGAVTNDGAIDLGAVQENQGVDMARLDATALLGQLGIDGLTDEIVDEVSLGIGALASTAHQTTGSDPTSEYVVSGLEMTVSSPLVGDLTNAVDANLASVSTQLNGMLGPDGTVQQTLNTLAPPPVNVLGLINVNLGAPQVNAQVDLSAVTAGVLQEPLVSDNGLVAIDLTTGDITIDLAQLHGGNLNGLDPNTELLTAEEITQITDTIADLLGQVTGLITDAVTAALLSTEITIDFNPTISGIGGTVSGTVDASITGTLADFLGQSETQPDVDITGSVVWDPPLLPPTTINLGSLTSALEPVLENLIPSIGSALQPVLTTGQQTTTNLVGGTVSGLVNTLDPILDGILADLLSITINAQSTAENGLFTVTALDLTVLPTLDAVDIPLASSSVRVEQLAPALEATPDELNPGGTVTSNISGFPPDSTVTVTYTDSDGNVVGTSEVTLDGTGSGTDSLVLPDDVALGDLTISATDGSGNEATDVVSVVEPAPANTPPTIEGAADTVVEAGSDFDPMAGVTASDLEDGDLTADVTVDGTVDTSTPGEYELTYSVTDSDGATASVVRTVTVAEPPNAAPVIEGADDATVDFGADFDPMAGVTATDPEDGDLTSEITVDGTVDTSTPGEYELTYTVTDSDGDSTTVTRIVTVSEPPNEPPVITGATDTTVDFGAEFDPMAGISATDPEDGDLTSEITVDGTVDTSTPGEYELTYTVTDSDGATATVTRIVTVTEPPNEPPVITGATDTTVDFGTEFDPMAGITATDPEDGDLTSEITVDGTVDTTTPGDYELTYTVTDSDGTTTSVTRVVTVSEPPNEPPVIEGATNVAIEQGTAFDPMAGITATDPEDGDLTSEITVDGTVDTTTPGDYELTYTVTDSDGTTTSVTRVVTVSEPPNEPPVIEGATNVAIEQGTAFDPMAGVTATDPEDGDLTSEITVDGTVDTTTPGEYELTYTVTDSDGATATVIRTVTVSEAAPVNQPPTLEGVADTTVDFGADFDPMAGVTATDPEDGDLTSEITVDGTVDTTTPGEYELTYSVTDSEGETVTATRTVIVSAPPNAPPVIEGATDTTVDFGADFDPMAGITATDPEDGDLTADITVDGTVDTTTPGDYELTYTVTDSDGATSSVTRVVTVSEPPNEPPVIEGAADVVVEQGTAFDPMAGVTATDPEDGDLTADITVDGTVDTTTPGDYELTYSVTDSDGATVTTSRVVTVTAPPNEAPVLEGVASTTVEAGNEFDPMAGVSATDPEDGDLTSEIIVDGSVDTTTPGDYELTYTVTDSAGATTTATRIVTVTEPPNQAPELAGVVGTTVEAGSEFDPMAGVSASDAEDGDLTSEIIVDGSVDTSTPGEYTLTYSVTDSAGATTTATRVVTVTPAPNTAPVLEGVMDTVIEAGTEFDPMAGVSATDAEDGDLTDQIEITGEVDTTTPGDYELTYTVTDSAGATVTATRVVTVTEPEPVNTPPALDGVGSVSVEVGTEFDPMAGVSATDAEDGDLTDQIEITGEVDTTTPGDYELTYSVTDADGATTTATRVVTVTPAPNTAPALDGVVDIAVEQGTVFDPMAGVTASDPEDGDLTADITVDGTVDITTPGEYELTYTVTDSDGATTTAVRTVTVTEAPPANTPPVLEGVSDIAVEQGGEFDPMAGVSATDAEDGDLTSEITVDGTVDTSTPDEYTLTYTVTDSAGATTTATRTVTVTAPPNEAPVLEGVGAVEIPEGAVFDPMAGVSATDAEDGDLTDQIEITGEVDTTTPGEYELTYTVTDSDGATTTAVRTVTVTEAPPANEPPMIEGAENTAIDVGAEFDPMAGVSATDAEDGNLTADITVDGTVDTSTPGDYTLTYTVTDSDGATTSVVRTVTVLVPPNEAPMLEGVGAVEIPEGAVFDPMAGVSATDPEDGDLTDQIEVTGTVDTTTPGDYELTYTVTDSDGATTTATRVVTVIEAAVNTPPVLEGVDSVEVAEGAEFDPMEGVSATDAEDGDLTSEITVDGSVDTTTPGDYELVYSVTDSDGTTVTATRIVTVTADPDPDPVNTAPTLDGVVDATVLTGSAFDPMAGVSAADAEDGDLTSEITVDGTVDTTTPGDYELTYTVTDSGGTTVTATRTVTVVDPEPVNTPPAIDGTADTTVDLGADFDPLAGVSASDPEDGDLTSEITVDGTVDTSTPGDYTLTYSVTDSGGATVTESRIVTVLPAPNSAPILDGVGATMVVAGGEFDPMAGVSATDAEDGDLTEQIEVTGTVDTTTPGDYELTYTVTDSDGATVTTTRVVTVIEPDPVNSPPVLEGVDSVEVAEGAEFDPLEGVSATDAEDGDLTDQIEVTGTVDTTTPGDYELTYTVTDSDGATVTATRIVTVSAPPNEPPVLEGVEAVTVVSGSEFDPMAGVAASDPEDGDLTDQIEVTGTVDTTTPGEYELTYSVTDSAGTTVTVTRVVTVTEPEPVNTPPVLGGVEGTTIEAGSEFDPLEGVSATDAEDGDLTDQIEVTGTVDTTTPGEYELTYTVTDSAGTTVTATRTVVVAPTPNTAPVIEGADSVEIFTGTAFDPMDGVSAADAEDGDLTADITVDGTVDTTTPGDYTLTYSVTDSAGATVTTERVVSVLPSPPVNNAPVIEGADGVTVTAGSEFDPMSGVSATDAEDGDLTADITVDGTVDTTTPGEYQLTYTVTDSAGATVSVTRVVTVEPAPNTAPVLEGIVDTTVEPGSEFDPLEGVSATDAEDGDLTDQIEVTGTVDTTTPGDYELVYTVTDSDGTTVTATRTVTVSEEAAPDNELPVLEGVGAVTLEQGDEFNPLEGVTATDAEDGDLTDQIEVTGTVDTTTPGDYELTYTVTDSAGGTVTVTRTVTVAEATPGNTAPVLEGVGAAQVQEGAPFDPMAGVSATDAEDGDLTDQIEVTGTVDTTTPGDYELTYTVTDSDGTTVTATRVVTVTAAPPVRTAPVLEGVDAVTVVEGEDFDPLAGVSATDAEDGDLTDQIEVTGTVDTTTPGEYELTYTVTDSDGTTVTATRVVTVVEAASNTPPVLDGVGSIEVGEGSEFDPLAGVSATDAEDGDLTDQIEVTGTVDTTTPGDYELTYTVTDSDGATVTVTRTVTVTEDPTGEPNTPPVLEGVGATTVIEGEDFDPLAGVSATDAEDGDLTDQIEVTGTVDTTTPGDYELTYTVTDSGGSTITVTRVVTVAEAGPPNSAPVLEGVGGVEVDEGSEFDPMEGVSATDAEDGDLTDQIETTGEVDTTTPGDYELVYSVTDSAGTTVTVTRVVTVTEATPNTPPVFEGIDEVRVEAGSEFDPLEGVSATDAEDGDLTDQIEVTGTVDTTTPGDYELVYSVTDSAGTTVTTNRVVTVTAANSPAVLEGVDSVTIEAGSEFDPLEGVSATDAEDGDLTDQIEVTGTVDTTTPGEYELTYSVTDSDGATTTVTRIVTVGEAAPPNAPPVLEGVDAVEIPEGAEFDPLEGVTATDPEDGDLTDQIEVTGTVDTSTPGDYELTYRVVDSDGTAIEVTRTVTVAQTPPDNTPPVLEGVGPVEIPEGANFDPLEGVSATDAEDGDLTEEIRVVGMVDTSTPGEYGLTYTVTDSAGSTVTVTRTVTVAADDDQPGPPDDEPSVTVPDTVAPGEDIPIDLGGFTPGSEVEVVCEMNPVIGRSVVTIGADGTGSATCTVPAGASGGTVTVTATDRDNPDLTASATVHVVPAGEEPPATGPEPGPAPAPGPGRDGGLPDTGADATGAALLSAVLLLLGGLALLVRRRFSRT</sequence>
<feature type="domain" description="Cadherin" evidence="9">
    <location>
        <begin position="1899"/>
        <end position="2080"/>
    </location>
</feature>
<evidence type="ECO:0000313" key="11">
    <source>
        <dbReference type="EMBL" id="MFD1716447.1"/>
    </source>
</evidence>
<keyword evidence="1" id="KW-0134">Cell wall</keyword>
<keyword evidence="7" id="KW-0472">Membrane</keyword>
<keyword evidence="3 8" id="KW-0732">Signal</keyword>
<keyword evidence="7" id="KW-1133">Transmembrane helix</keyword>
<keyword evidence="7" id="KW-0812">Transmembrane</keyword>
<keyword evidence="5" id="KW-0572">Peptidoglycan-anchor</keyword>
<evidence type="ECO:0000256" key="8">
    <source>
        <dbReference type="SAM" id="SignalP"/>
    </source>
</evidence>
<dbReference type="PANTHER" id="PTHR15127:SF32">
    <property type="entry name" value="HEAVYWEIGHT, ISOFORM A"/>
    <property type="match status" value="1"/>
</dbReference>
<dbReference type="InterPro" id="IPR006311">
    <property type="entry name" value="TAT_signal"/>
</dbReference>
<reference evidence="12" key="1">
    <citation type="journal article" date="2019" name="Int. J. Syst. Evol. Microbiol.">
        <title>The Global Catalogue of Microorganisms (GCM) 10K type strain sequencing project: providing services to taxonomists for standard genome sequencing and annotation.</title>
        <authorList>
            <consortium name="The Broad Institute Genomics Platform"/>
            <consortium name="The Broad Institute Genome Sequencing Center for Infectious Disease"/>
            <person name="Wu L."/>
            <person name="Ma J."/>
        </authorList>
    </citation>
    <scope>NUCLEOTIDE SEQUENCE [LARGE SCALE GENOMIC DNA]</scope>
    <source>
        <strain evidence="12">JCM 17130</strain>
    </source>
</reference>
<dbReference type="InterPro" id="IPR032179">
    <property type="entry name" value="Cry22Aa_Ig-like"/>
</dbReference>
<feature type="compositionally biased region" description="Pro residues" evidence="6">
    <location>
        <begin position="3809"/>
        <end position="3821"/>
    </location>
</feature>
<keyword evidence="4" id="KW-0727">SH2 domain</keyword>
<feature type="domain" description="Cadherin" evidence="9">
    <location>
        <begin position="2080"/>
        <end position="2247"/>
    </location>
</feature>
<evidence type="ECO:0000256" key="4">
    <source>
        <dbReference type="ARBA" id="ARBA00022999"/>
    </source>
</evidence>
<protein>
    <submittedName>
        <fullName evidence="11">Immunoglobulin-like domain-containing protein</fullName>
    </submittedName>
</protein>
<dbReference type="PROSITE" id="PS50847">
    <property type="entry name" value="GRAM_POS_ANCHORING"/>
    <property type="match status" value="1"/>
</dbReference>
<dbReference type="InterPro" id="IPR002126">
    <property type="entry name" value="Cadherin-like_dom"/>
</dbReference>
<dbReference type="RefSeq" id="WP_388001887.1">
    <property type="nucleotide sequence ID" value="NZ_JBHUEE010000001.1"/>
</dbReference>
<comment type="caution">
    <text evidence="11">The sequence shown here is derived from an EMBL/GenBank/DDBJ whole genome shotgun (WGS) entry which is preliminary data.</text>
</comment>
<feature type="domain" description="Cadherin" evidence="9">
    <location>
        <begin position="1686"/>
        <end position="1837"/>
    </location>
</feature>
<gene>
    <name evidence="11" type="ORF">ACFSE6_01255</name>
</gene>
<feature type="domain" description="Gram-positive cocci surface proteins LPxTG" evidence="10">
    <location>
        <begin position="3828"/>
        <end position="3862"/>
    </location>
</feature>
<feature type="domain" description="Cadherin" evidence="9">
    <location>
        <begin position="1344"/>
        <end position="1513"/>
    </location>
</feature>
<dbReference type="Pfam" id="PF16403">
    <property type="entry name" value="Bact_surface_Ig-like"/>
    <property type="match status" value="38"/>
</dbReference>
<evidence type="ECO:0000313" key="12">
    <source>
        <dbReference type="Proteomes" id="UP001597277"/>
    </source>
</evidence>
<feature type="domain" description="Cadherin" evidence="9">
    <location>
        <begin position="882"/>
        <end position="1031"/>
    </location>
</feature>
<dbReference type="PROSITE" id="PS51318">
    <property type="entry name" value="TAT"/>
    <property type="match status" value="1"/>
</dbReference>
<feature type="domain" description="Cadherin" evidence="9">
    <location>
        <begin position="702"/>
        <end position="871"/>
    </location>
</feature>
<evidence type="ECO:0000256" key="7">
    <source>
        <dbReference type="SAM" id="Phobius"/>
    </source>
</evidence>
<evidence type="ECO:0000259" key="10">
    <source>
        <dbReference type="PROSITE" id="PS50847"/>
    </source>
</evidence>